<proteinExistence type="predicted"/>
<sequence>MLSDIRLSQRALVTLHGDPCVILVDDRLFNLARASLPDWVRLLVVEDSGCIRAAEETVPPAGTVPLRGIPAGLQAMAVSKALTWTVEAIAALALRTGTQTPFDMLVVEPGKAAGMDGAVSRFFTGTMARIAGEQQARLTQVEVEATHLRQEVERLLLLQERGRALVEAVGLETDVVVSEQPLGRQTVGPGGDIDTRTVRQRLSVDSAALAAFAFYVDESSLPDAETGQGKPVLTMRLVRPGDGVLLHQVSFAAADLAPGWNRVHLSRVEPSTFGDGVLEILWPGVDEGPRLRLAGGMASRIEIDGDRERRTLAMKLFKGIGGMVRLPSRTDLMPAEPLVREQRPFADVWPDLCFLDDGEEAVDLPTRAGFNPYSRNPDAGWIQTHPVQGTVIGVAAAGYLPAMCRQVQVSVSLDHAEAAPCAVAIYASPSVAGESRPRTFQHASGILKQFARSGDADDLVAGGALGPACVLKKLAANTRAVLALDFDDLLDGPHDLVLAVVPLLPETQYGWLRWHDIRFGYDPDPQCADMAPLVVADTADISGRAGVARKMMRIVRFPELAREIAFLGGEKRLDTLTETVGFRPLLISEDVGYLQTHPLDSEPSGALVPHVITAGAEAVSLHFHTAHEAAPHFLYIAVFVRDDIADPIACARSLYQTLDPSGSRDRSGDLENGAVVWQAVRTAGATPRVMHQTFDPGSDATWSLVLMVKPVENGNTRYGWCRWTTLSVRQRAIAAADADG</sequence>
<name>A0A3M0CXV2_9PROT</name>
<dbReference type="EMBL" id="REFR01000009">
    <property type="protein sequence ID" value="RMB12446.1"/>
    <property type="molecule type" value="Genomic_DNA"/>
</dbReference>
<dbReference type="Pfam" id="PF19717">
    <property type="entry name" value="DUF6212"/>
    <property type="match status" value="1"/>
</dbReference>
<dbReference type="Proteomes" id="UP000271227">
    <property type="component" value="Unassembled WGS sequence"/>
</dbReference>
<dbReference type="AlphaFoldDB" id="A0A3M0CXV2"/>
<reference evidence="1 2" key="1">
    <citation type="submission" date="2018-10" db="EMBL/GenBank/DDBJ databases">
        <title>Genomic Encyclopedia of Archaeal and Bacterial Type Strains, Phase II (KMG-II): from individual species to whole genera.</title>
        <authorList>
            <person name="Goeker M."/>
        </authorList>
    </citation>
    <scope>NUCLEOTIDE SEQUENCE [LARGE SCALE GENOMIC DNA]</scope>
    <source>
        <strain evidence="1 2">DSM 25217</strain>
    </source>
</reference>
<organism evidence="1 2">
    <name type="scientific">Eilatimonas milleporae</name>
    <dbReference type="NCBI Taxonomy" id="911205"/>
    <lineage>
        <taxon>Bacteria</taxon>
        <taxon>Pseudomonadati</taxon>
        <taxon>Pseudomonadota</taxon>
        <taxon>Alphaproteobacteria</taxon>
        <taxon>Kordiimonadales</taxon>
        <taxon>Kordiimonadaceae</taxon>
        <taxon>Eilatimonas</taxon>
    </lineage>
</organism>
<evidence type="ECO:0000313" key="1">
    <source>
        <dbReference type="EMBL" id="RMB12446.1"/>
    </source>
</evidence>
<protein>
    <submittedName>
        <fullName evidence="1">Uncharacterized protein</fullName>
    </submittedName>
</protein>
<evidence type="ECO:0000313" key="2">
    <source>
        <dbReference type="Proteomes" id="UP000271227"/>
    </source>
</evidence>
<dbReference type="InParanoid" id="A0A3M0CXV2"/>
<dbReference type="InterPro" id="IPR046184">
    <property type="entry name" value="DUF6212"/>
</dbReference>
<gene>
    <name evidence="1" type="ORF">BXY39_0942</name>
</gene>
<comment type="caution">
    <text evidence="1">The sequence shown here is derived from an EMBL/GenBank/DDBJ whole genome shotgun (WGS) entry which is preliminary data.</text>
</comment>
<accession>A0A3M0CXV2</accession>
<keyword evidence="2" id="KW-1185">Reference proteome</keyword>